<reference evidence="2" key="1">
    <citation type="journal article" date="2019" name="Int. J. Syst. Evol. Microbiol.">
        <title>The Global Catalogue of Microorganisms (GCM) 10K type strain sequencing project: providing services to taxonomists for standard genome sequencing and annotation.</title>
        <authorList>
            <consortium name="The Broad Institute Genomics Platform"/>
            <consortium name="The Broad Institute Genome Sequencing Center for Infectious Disease"/>
            <person name="Wu L."/>
            <person name="Ma J."/>
        </authorList>
    </citation>
    <scope>NUCLEOTIDE SEQUENCE [LARGE SCALE GENOMIC DNA]</scope>
    <source>
        <strain evidence="2">CCUG 60559</strain>
    </source>
</reference>
<protein>
    <submittedName>
        <fullName evidence="1">Uncharacterized protein</fullName>
    </submittedName>
</protein>
<comment type="caution">
    <text evidence="1">The sequence shown here is derived from an EMBL/GenBank/DDBJ whole genome shotgun (WGS) entry which is preliminary data.</text>
</comment>
<dbReference type="Proteomes" id="UP001596506">
    <property type="component" value="Unassembled WGS sequence"/>
</dbReference>
<name>A0ABW2IXC6_9GAMM</name>
<gene>
    <name evidence="1" type="ORF">ACFQQA_12965</name>
</gene>
<proteinExistence type="predicted"/>
<dbReference type="RefSeq" id="WP_157807818.1">
    <property type="nucleotide sequence ID" value="NZ_JBHTBD010000005.1"/>
</dbReference>
<accession>A0ABW2IXC6</accession>
<sequence length="392" mass="44172">MRIGKPDIYQEGNQIKYRVLVESSSGNETLWYSLHEACADLLSNKSDAPLIALLMPAMASGEDIYISGVVSERLIYNLSGPIQNVLQRIIPSLQRVNIYPEEVCPDQRNRPPGVATGFSGGIDSFCILADHHHSDITDQFRITHLLFNNVGSHGSGGERLFKERYKRLVPAANLLGLPFLMINSNVDSFYSKQLGYKQTHTLRNVSVALLLQEGIGRYMYASAYGYSEIFIGPTYSLGYSDAITLPLLSTDTLDAFSVGSEYSRVEKTLRVVEAPESHRMLDICVNVNNASGFTNCSTCWKCLRTLATLEIGGHLEHYSSCFDLDAYKGKRIDYFTTLLGSHDPLLKEIVQYAKDRNYPFPVYSRVKHTFRIEPITRSSKRVWRKLKHLAHK</sequence>
<evidence type="ECO:0000313" key="1">
    <source>
        <dbReference type="EMBL" id="MFC7295632.1"/>
    </source>
</evidence>
<evidence type="ECO:0000313" key="2">
    <source>
        <dbReference type="Proteomes" id="UP001596506"/>
    </source>
</evidence>
<organism evidence="1 2">
    <name type="scientific">Marinobacter aromaticivorans</name>
    <dbReference type="NCBI Taxonomy" id="1494078"/>
    <lineage>
        <taxon>Bacteria</taxon>
        <taxon>Pseudomonadati</taxon>
        <taxon>Pseudomonadota</taxon>
        <taxon>Gammaproteobacteria</taxon>
        <taxon>Pseudomonadales</taxon>
        <taxon>Marinobacteraceae</taxon>
        <taxon>Marinobacter</taxon>
    </lineage>
</organism>
<dbReference type="EMBL" id="JBHTBD010000005">
    <property type="protein sequence ID" value="MFC7295632.1"/>
    <property type="molecule type" value="Genomic_DNA"/>
</dbReference>
<keyword evidence="2" id="KW-1185">Reference proteome</keyword>